<evidence type="ECO:0000313" key="13">
    <source>
        <dbReference type="EMBL" id="SCL14745.1"/>
    </source>
</evidence>
<dbReference type="GO" id="GO:0052656">
    <property type="term" value="F:L-isoleucine-2-oxoglutarate transaminase activity"/>
    <property type="evidence" value="ECO:0007669"/>
    <property type="project" value="RHEA"/>
</dbReference>
<dbReference type="FunFam" id="3.20.10.10:FF:000002">
    <property type="entry name" value="D-alanine aminotransferase"/>
    <property type="match status" value="1"/>
</dbReference>
<comment type="cofactor">
    <cofactor evidence="1 12">
        <name>pyridoxal 5'-phosphate</name>
        <dbReference type="ChEBI" id="CHEBI:597326"/>
    </cofactor>
</comment>
<reference evidence="13 14" key="1">
    <citation type="submission" date="2016-06" db="EMBL/GenBank/DDBJ databases">
        <authorList>
            <person name="Kjaerup R.B."/>
            <person name="Dalgaard T.S."/>
            <person name="Juul-Madsen H.R."/>
        </authorList>
    </citation>
    <scope>NUCLEOTIDE SEQUENCE [LARGE SCALE GENOMIC DNA]</scope>
    <source>
        <strain evidence="13 14">DSM 43818</strain>
    </source>
</reference>
<dbReference type="NCBIfam" id="TIGR01122">
    <property type="entry name" value="ilvE_I"/>
    <property type="match status" value="1"/>
</dbReference>
<protein>
    <recommendedName>
        <fullName evidence="12">Branched-chain-amino-acid aminotransferase</fullName>
        <shortName evidence="12">BCAT</shortName>
        <ecNumber evidence="12">2.6.1.42</ecNumber>
    </recommendedName>
</protein>
<comment type="pathway">
    <text evidence="3 12">Amino-acid biosynthesis; L-valine biosynthesis; L-valine from pyruvate: step 4/4.</text>
</comment>
<evidence type="ECO:0000256" key="5">
    <source>
        <dbReference type="ARBA" id="ARBA00009320"/>
    </source>
</evidence>
<dbReference type="GO" id="GO:0052654">
    <property type="term" value="F:L-leucine-2-oxoglutarate transaminase activity"/>
    <property type="evidence" value="ECO:0007669"/>
    <property type="project" value="RHEA"/>
</dbReference>
<organism evidence="13 14">
    <name type="scientific">Micromonospora nigra</name>
    <dbReference type="NCBI Taxonomy" id="145857"/>
    <lineage>
        <taxon>Bacteria</taxon>
        <taxon>Bacillati</taxon>
        <taxon>Actinomycetota</taxon>
        <taxon>Actinomycetes</taxon>
        <taxon>Micromonosporales</taxon>
        <taxon>Micromonosporaceae</taxon>
        <taxon>Micromonospora</taxon>
    </lineage>
</organism>
<evidence type="ECO:0000256" key="3">
    <source>
        <dbReference type="ARBA" id="ARBA00004931"/>
    </source>
</evidence>
<keyword evidence="7 12" id="KW-0808">Transferase</keyword>
<dbReference type="RefSeq" id="WP_091075593.1">
    <property type="nucleotide sequence ID" value="NZ_FMHT01000003.1"/>
</dbReference>
<sequence length="301" mass="32074">MMTDAKVWLDGRLVDWDAAHVHVSAHGLHYGIGFFEGVRCHGTPQGPAIFRLTDHLQRLARSAATYLVRLPYGVDDLAEACRSVVRANGLTDAYLRPIVFLGPGANPLQASYQVAVIASANGPLVGGAKDAGVRAKVASFQRMPSHVLPPAAKATGQYLNSYLAQMEALTSGYDEAILLNTEGHVTDGWAHNLFVVRDGELRTPHLASGALEGVVRDTVLTVAAEAGIPARADVLVRTDLYHADECFLTGTAAGIVPVLSVDGRTVGTGKVGPLTQQLVDRYADLSTGRVPEHAQWRELVG</sequence>
<dbReference type="GO" id="GO:0009097">
    <property type="term" value="P:isoleucine biosynthetic process"/>
    <property type="evidence" value="ECO:0007669"/>
    <property type="project" value="UniProtKB-UniPathway"/>
</dbReference>
<keyword evidence="14" id="KW-1185">Reference proteome</keyword>
<dbReference type="Pfam" id="PF01063">
    <property type="entry name" value="Aminotran_4"/>
    <property type="match status" value="1"/>
</dbReference>
<dbReference type="InterPro" id="IPR050571">
    <property type="entry name" value="Class-IV_PLP-Dep_Aminotrnsfr"/>
</dbReference>
<comment type="similarity">
    <text evidence="5 12">Belongs to the class-IV pyridoxal-phosphate-dependent aminotransferase family.</text>
</comment>
<accession>A0A1C6RCB7</accession>
<gene>
    <name evidence="12" type="primary">ilvE</name>
    <name evidence="13" type="ORF">GA0070616_0528</name>
</gene>
<evidence type="ECO:0000256" key="2">
    <source>
        <dbReference type="ARBA" id="ARBA00004824"/>
    </source>
</evidence>
<comment type="function">
    <text evidence="12">Acts on leucine, isoleucine and valine.</text>
</comment>
<dbReference type="Gene3D" id="3.30.470.10">
    <property type="match status" value="1"/>
</dbReference>
<dbReference type="GO" id="GO:0009099">
    <property type="term" value="P:L-valine biosynthetic process"/>
    <property type="evidence" value="ECO:0007669"/>
    <property type="project" value="UniProtKB-UniPathway"/>
</dbReference>
<dbReference type="NCBIfam" id="NF005146">
    <property type="entry name" value="PRK06606.1"/>
    <property type="match status" value="1"/>
</dbReference>
<dbReference type="Proteomes" id="UP000199699">
    <property type="component" value="Unassembled WGS sequence"/>
</dbReference>
<dbReference type="GO" id="GO:0052655">
    <property type="term" value="F:L-valine-2-oxoglutarate transaminase activity"/>
    <property type="evidence" value="ECO:0007669"/>
    <property type="project" value="RHEA"/>
</dbReference>
<dbReference type="PANTHER" id="PTHR42743:SF11">
    <property type="entry name" value="AMINODEOXYCHORISMATE LYASE"/>
    <property type="match status" value="1"/>
</dbReference>
<dbReference type="UniPathway" id="UPA00049">
    <property type="reaction ID" value="UER00062"/>
</dbReference>
<proteinExistence type="inferred from homology"/>
<comment type="pathway">
    <text evidence="4 12">Amino-acid biosynthesis; L-leucine biosynthesis; L-leucine from 3-methyl-2-oxobutanoate: step 4/4.</text>
</comment>
<dbReference type="AlphaFoldDB" id="A0A1C6RCB7"/>
<dbReference type="InterPro" id="IPR001544">
    <property type="entry name" value="Aminotrans_IV"/>
</dbReference>
<dbReference type="InterPro" id="IPR043132">
    <property type="entry name" value="BCAT-like_C"/>
</dbReference>
<dbReference type="Gene3D" id="3.20.10.10">
    <property type="entry name" value="D-amino Acid Aminotransferase, subunit A, domain 2"/>
    <property type="match status" value="1"/>
</dbReference>
<evidence type="ECO:0000256" key="12">
    <source>
        <dbReference type="RuleBase" id="RU364094"/>
    </source>
</evidence>
<evidence type="ECO:0000256" key="11">
    <source>
        <dbReference type="ARBA" id="ARBA00049229"/>
    </source>
</evidence>
<dbReference type="GO" id="GO:0005829">
    <property type="term" value="C:cytosol"/>
    <property type="evidence" value="ECO:0007669"/>
    <property type="project" value="TreeGrafter"/>
</dbReference>
<name>A0A1C6RCB7_9ACTN</name>
<dbReference type="PANTHER" id="PTHR42743">
    <property type="entry name" value="AMINO-ACID AMINOTRANSFERASE"/>
    <property type="match status" value="1"/>
</dbReference>
<evidence type="ECO:0000256" key="7">
    <source>
        <dbReference type="ARBA" id="ARBA00022679"/>
    </source>
</evidence>
<evidence type="ECO:0000256" key="6">
    <source>
        <dbReference type="ARBA" id="ARBA00022576"/>
    </source>
</evidence>
<evidence type="ECO:0000313" key="14">
    <source>
        <dbReference type="Proteomes" id="UP000199699"/>
    </source>
</evidence>
<keyword evidence="8 12" id="KW-0663">Pyridoxal phosphate</keyword>
<dbReference type="InterPro" id="IPR005785">
    <property type="entry name" value="B_amino_transI"/>
</dbReference>
<dbReference type="UniPathway" id="UPA00048">
    <property type="reaction ID" value="UER00073"/>
</dbReference>
<dbReference type="EC" id="2.6.1.42" evidence="12"/>
<dbReference type="EMBL" id="FMHT01000003">
    <property type="protein sequence ID" value="SCL14745.1"/>
    <property type="molecule type" value="Genomic_DNA"/>
</dbReference>
<comment type="catalytic activity">
    <reaction evidence="10 12">
        <text>L-isoleucine + 2-oxoglutarate = (S)-3-methyl-2-oxopentanoate + L-glutamate</text>
        <dbReference type="Rhea" id="RHEA:24801"/>
        <dbReference type="ChEBI" id="CHEBI:16810"/>
        <dbReference type="ChEBI" id="CHEBI:29985"/>
        <dbReference type="ChEBI" id="CHEBI:35146"/>
        <dbReference type="ChEBI" id="CHEBI:58045"/>
        <dbReference type="EC" id="2.6.1.42"/>
    </reaction>
</comment>
<dbReference type="SUPFAM" id="SSF56752">
    <property type="entry name" value="D-aminoacid aminotransferase-like PLP-dependent enzymes"/>
    <property type="match status" value="1"/>
</dbReference>
<comment type="catalytic activity">
    <reaction evidence="11 12">
        <text>L-leucine + 2-oxoglutarate = 4-methyl-2-oxopentanoate + L-glutamate</text>
        <dbReference type="Rhea" id="RHEA:18321"/>
        <dbReference type="ChEBI" id="CHEBI:16810"/>
        <dbReference type="ChEBI" id="CHEBI:17865"/>
        <dbReference type="ChEBI" id="CHEBI:29985"/>
        <dbReference type="ChEBI" id="CHEBI:57427"/>
        <dbReference type="EC" id="2.6.1.42"/>
    </reaction>
</comment>
<dbReference type="InterPro" id="IPR043131">
    <property type="entry name" value="BCAT-like_N"/>
</dbReference>
<keyword evidence="12" id="KW-0028">Amino-acid biosynthesis</keyword>
<comment type="pathway">
    <text evidence="2 12">Amino-acid biosynthesis; L-isoleucine biosynthesis; L-isoleucine from 2-oxobutanoate: step 4/4.</text>
</comment>
<dbReference type="UniPathway" id="UPA00047">
    <property type="reaction ID" value="UER00058"/>
</dbReference>
<dbReference type="STRING" id="145857.GA0070616_0528"/>
<dbReference type="CDD" id="cd00449">
    <property type="entry name" value="PLPDE_IV"/>
    <property type="match status" value="1"/>
</dbReference>
<evidence type="ECO:0000256" key="4">
    <source>
        <dbReference type="ARBA" id="ARBA00005072"/>
    </source>
</evidence>
<dbReference type="GO" id="GO:0009098">
    <property type="term" value="P:L-leucine biosynthetic process"/>
    <property type="evidence" value="ECO:0007669"/>
    <property type="project" value="UniProtKB-UniPathway"/>
</dbReference>
<evidence type="ECO:0000256" key="10">
    <source>
        <dbReference type="ARBA" id="ARBA00048798"/>
    </source>
</evidence>
<dbReference type="InterPro" id="IPR036038">
    <property type="entry name" value="Aminotransferase-like"/>
</dbReference>
<evidence type="ECO:0000256" key="9">
    <source>
        <dbReference type="ARBA" id="ARBA00048212"/>
    </source>
</evidence>
<dbReference type="OrthoDB" id="9804984at2"/>
<evidence type="ECO:0000256" key="1">
    <source>
        <dbReference type="ARBA" id="ARBA00001933"/>
    </source>
</evidence>
<comment type="catalytic activity">
    <reaction evidence="9 12">
        <text>L-valine + 2-oxoglutarate = 3-methyl-2-oxobutanoate + L-glutamate</text>
        <dbReference type="Rhea" id="RHEA:24813"/>
        <dbReference type="ChEBI" id="CHEBI:11851"/>
        <dbReference type="ChEBI" id="CHEBI:16810"/>
        <dbReference type="ChEBI" id="CHEBI:29985"/>
        <dbReference type="ChEBI" id="CHEBI:57762"/>
        <dbReference type="EC" id="2.6.1.42"/>
    </reaction>
</comment>
<keyword evidence="6 12" id="KW-0032">Aminotransferase</keyword>
<evidence type="ECO:0000256" key="8">
    <source>
        <dbReference type="ARBA" id="ARBA00022898"/>
    </source>
</evidence>
<keyword evidence="12" id="KW-0100">Branched-chain amino acid biosynthesis</keyword>